<dbReference type="Proteomes" id="UP001633002">
    <property type="component" value="Unassembled WGS sequence"/>
</dbReference>
<evidence type="ECO:0000313" key="3">
    <source>
        <dbReference type="Proteomes" id="UP001633002"/>
    </source>
</evidence>
<feature type="region of interest" description="Disordered" evidence="1">
    <location>
        <begin position="60"/>
        <end position="80"/>
    </location>
</feature>
<feature type="compositionally biased region" description="Acidic residues" evidence="1">
    <location>
        <begin position="64"/>
        <end position="74"/>
    </location>
</feature>
<sequence length="80" mass="9046">MVTNPFGHQGSAQFKVRFKKTFGFYPEPKHTAFGRAHRMGRVFEFVENGRNIQEVGDLAKFEDGSGDELEEDDHDPGTTV</sequence>
<keyword evidence="3" id="KW-1185">Reference proteome</keyword>
<dbReference type="AlphaFoldDB" id="A0ABD3IEK2"/>
<accession>A0ABD3IEK2</accession>
<gene>
    <name evidence="2" type="ORF">R1sor_018699</name>
</gene>
<dbReference type="EMBL" id="JBJQOH010000001">
    <property type="protein sequence ID" value="KAL3700677.1"/>
    <property type="molecule type" value="Genomic_DNA"/>
</dbReference>
<reference evidence="2 3" key="1">
    <citation type="submission" date="2024-09" db="EMBL/GenBank/DDBJ databases">
        <title>Chromosome-scale assembly of Riccia sorocarpa.</title>
        <authorList>
            <person name="Paukszto L."/>
        </authorList>
    </citation>
    <scope>NUCLEOTIDE SEQUENCE [LARGE SCALE GENOMIC DNA]</scope>
    <source>
        <strain evidence="2">LP-2024</strain>
        <tissue evidence="2">Aerial parts of the thallus</tissue>
    </source>
</reference>
<proteinExistence type="predicted"/>
<protein>
    <submittedName>
        <fullName evidence="2">Uncharacterized protein</fullName>
    </submittedName>
</protein>
<evidence type="ECO:0000313" key="2">
    <source>
        <dbReference type="EMBL" id="KAL3700677.1"/>
    </source>
</evidence>
<comment type="caution">
    <text evidence="2">The sequence shown here is derived from an EMBL/GenBank/DDBJ whole genome shotgun (WGS) entry which is preliminary data.</text>
</comment>
<name>A0ABD3IEK2_9MARC</name>
<evidence type="ECO:0000256" key="1">
    <source>
        <dbReference type="SAM" id="MobiDB-lite"/>
    </source>
</evidence>
<organism evidence="2 3">
    <name type="scientific">Riccia sorocarpa</name>
    <dbReference type="NCBI Taxonomy" id="122646"/>
    <lineage>
        <taxon>Eukaryota</taxon>
        <taxon>Viridiplantae</taxon>
        <taxon>Streptophyta</taxon>
        <taxon>Embryophyta</taxon>
        <taxon>Marchantiophyta</taxon>
        <taxon>Marchantiopsida</taxon>
        <taxon>Marchantiidae</taxon>
        <taxon>Marchantiales</taxon>
        <taxon>Ricciaceae</taxon>
        <taxon>Riccia</taxon>
    </lineage>
</organism>